<evidence type="ECO:0000313" key="3">
    <source>
        <dbReference type="Proteomes" id="UP000192257"/>
    </source>
</evidence>
<feature type="region of interest" description="Disordered" evidence="1">
    <location>
        <begin position="315"/>
        <end position="347"/>
    </location>
</feature>
<organism evidence="2 3">
    <name type="scientific">Trypanosoma theileri</name>
    <dbReference type="NCBI Taxonomy" id="67003"/>
    <lineage>
        <taxon>Eukaryota</taxon>
        <taxon>Discoba</taxon>
        <taxon>Euglenozoa</taxon>
        <taxon>Kinetoplastea</taxon>
        <taxon>Metakinetoplastina</taxon>
        <taxon>Trypanosomatida</taxon>
        <taxon>Trypanosomatidae</taxon>
        <taxon>Trypanosoma</taxon>
    </lineage>
</organism>
<feature type="region of interest" description="Disordered" evidence="1">
    <location>
        <begin position="238"/>
        <end position="268"/>
    </location>
</feature>
<accession>A0A1X0P9V5</accession>
<dbReference type="OrthoDB" id="250171at2759"/>
<sequence length="585" mass="67960">MGAAPPVQREPLLFNTHYRRAEEQLAFHEKYHDRMARLTGADPGYGNTNNNLAADYDDISRKYQNGEGMNYNNPTPDYWADYARKLEQMGVSRTENLSPRTASTTAPTPPPQGVYLHSPRELRDPSKRWESYSNRESPARVSEKGVLQRLDLLAQDKSEPDTSDVIDLLREVEDVLVREEAQRQERRDISIHSSSRVGLPSRPLKTPPMYDPGRPMGVPAAPAIDVNFTNHLRSATFMQEQEQQRQPPPATTPTAAPSFHYGAKCTPPMRPPSVGEDWSRMSNYRQMEWYKAYYAWMMYYAQYYGAILASQQLQKEKQGKDHKQTKEEGNETNKKVHGKKRPGLRELNKEYRELAAEVERLNEEPKLQKSTKMKTSNRLTQQAEKSGRTQRRSSSSHNAEDDTLYRSAHSHSSLRGVPLTPSFSRVPLRSKALVPREYLKEEDEIKYGVSKMNEYEKNSGTAERRAEFPWLPPERNYTEDEHQGNKRDVSWLYKYEESDTEATSNTDSGDVDGLNRLDKDNDYIRRNKMGSKYFHQEEKKEEEKILPKTRTYHNTVKQPEHEGKRLSVYERKRQELEQSKPRWCF</sequence>
<name>A0A1X0P9V5_9TRYP</name>
<dbReference type="EMBL" id="NBCO01000001">
    <property type="protein sequence ID" value="ORC93668.1"/>
    <property type="molecule type" value="Genomic_DNA"/>
</dbReference>
<protein>
    <submittedName>
        <fullName evidence="2">Uncharacterized protein</fullName>
    </submittedName>
</protein>
<feature type="compositionally biased region" description="Basic and acidic residues" evidence="1">
    <location>
        <begin position="315"/>
        <end position="334"/>
    </location>
</feature>
<dbReference type="GeneID" id="39981006"/>
<dbReference type="Proteomes" id="UP000192257">
    <property type="component" value="Unassembled WGS sequence"/>
</dbReference>
<dbReference type="VEuPathDB" id="TriTrypDB:TM35_000015450"/>
<keyword evidence="3" id="KW-1185">Reference proteome</keyword>
<comment type="caution">
    <text evidence="2">The sequence shown here is derived from an EMBL/GenBank/DDBJ whole genome shotgun (WGS) entry which is preliminary data.</text>
</comment>
<evidence type="ECO:0000256" key="1">
    <source>
        <dbReference type="SAM" id="MobiDB-lite"/>
    </source>
</evidence>
<evidence type="ECO:0000313" key="2">
    <source>
        <dbReference type="EMBL" id="ORC93668.1"/>
    </source>
</evidence>
<proteinExistence type="predicted"/>
<feature type="region of interest" description="Disordered" evidence="1">
    <location>
        <begin position="362"/>
        <end position="423"/>
    </location>
</feature>
<gene>
    <name evidence="2" type="ORF">TM35_000015450</name>
</gene>
<dbReference type="AlphaFoldDB" id="A0A1X0P9V5"/>
<reference evidence="2 3" key="1">
    <citation type="submission" date="2017-03" db="EMBL/GenBank/DDBJ databases">
        <title>An alternative strategy for trypanosome survival in the mammalian bloodstream revealed through genome and transcriptome analysis of the ubiquitous bovine parasite Trypanosoma (Megatrypanum) theileri.</title>
        <authorList>
            <person name="Kelly S."/>
            <person name="Ivens A."/>
            <person name="Mott A."/>
            <person name="O'Neill E."/>
            <person name="Emms D."/>
            <person name="Macleod O."/>
            <person name="Voorheis P."/>
            <person name="Matthews J."/>
            <person name="Matthews K."/>
            <person name="Carrington M."/>
        </authorList>
    </citation>
    <scope>NUCLEOTIDE SEQUENCE [LARGE SCALE GENOMIC DNA]</scope>
    <source>
        <strain evidence="2">Edinburgh</strain>
    </source>
</reference>
<feature type="region of interest" description="Disordered" evidence="1">
    <location>
        <begin position="181"/>
        <end position="204"/>
    </location>
</feature>
<feature type="compositionally biased region" description="Polar residues" evidence="1">
    <location>
        <begin position="368"/>
        <end position="384"/>
    </location>
</feature>
<feature type="region of interest" description="Disordered" evidence="1">
    <location>
        <begin position="94"/>
        <end position="137"/>
    </location>
</feature>
<feature type="compositionally biased region" description="Basic and acidic residues" evidence="1">
    <location>
        <begin position="181"/>
        <end position="190"/>
    </location>
</feature>
<dbReference type="RefSeq" id="XP_028887734.1">
    <property type="nucleotide sequence ID" value="XM_029021226.1"/>
</dbReference>
<feature type="compositionally biased region" description="Basic and acidic residues" evidence="1">
    <location>
        <begin position="118"/>
        <end position="130"/>
    </location>
</feature>